<evidence type="ECO:0000313" key="11">
    <source>
        <dbReference type="Proteomes" id="UP000887575"/>
    </source>
</evidence>
<dbReference type="InterPro" id="IPR014001">
    <property type="entry name" value="Helicase_ATP-bd"/>
</dbReference>
<dbReference type="SUPFAM" id="SSF52540">
    <property type="entry name" value="P-loop containing nucleoside triphosphate hydrolases"/>
    <property type="match status" value="1"/>
</dbReference>
<dbReference type="InterPro" id="IPR027417">
    <property type="entry name" value="P-loop_NTPase"/>
</dbReference>
<dbReference type="EC" id="3.6.4.13" evidence="1"/>
<dbReference type="AlphaFoldDB" id="A0AAF3FG25"/>
<evidence type="ECO:0000256" key="2">
    <source>
        <dbReference type="ARBA" id="ARBA00022741"/>
    </source>
</evidence>
<reference evidence="12" key="1">
    <citation type="submission" date="2024-02" db="UniProtKB">
        <authorList>
            <consortium name="WormBaseParasite"/>
        </authorList>
    </citation>
    <scope>IDENTIFICATION</scope>
</reference>
<feature type="short sequence motif" description="Q motif" evidence="6">
    <location>
        <begin position="139"/>
        <end position="167"/>
    </location>
</feature>
<sequence length="563" mass="62547">MGGDGFGARTSDNANASVRTGFGWQRQAVGGRSVGFGNIGGFSARSNATASNTGFGSQRHGTGQKQSNDKTRLVVDDEKSNDDMCDLPANSKVAFIPRRLTKSELYQLRITAGKRSEEMYTMKVQITTEGPPLGLKAIESFADMELVPDLRRFVEESGYTTPFPIQRWVIPIVKAKLWIVSKFCVFGKTAAYLLPILQNLLAENDLAEPGIYAYPRCLIFAPTRELTEQIYNEGRKFLEEKSPIMGAVYGGIEMVHARKELSKGPSIIVGTMGRLTHYIEQGSIILSHLRYAVIDEVDRMLNTDDFAEKIRYILSNGPPKQQRTTLMFSATFPDIIQLIAHEHLRPDSVMISIDKIGSANKCIKQEFIEISDPAKKKDLLLQLLKVDVKNYELQDGDIRKLKTLVFVNRKTFADHLGLLLSEAGLPAATIHGDRDQTQRDKALGEFKDGKKPVLIATAVAERGLDIVGVDHVINYDLPRTIEEYVHRIGRTGRVGNPGVATSFFDTNEKGDHRIAAALVSTLIDAGQEIPAFLTQLIDGIEMDVESQPRVVPKLKPIEEEEDW</sequence>
<evidence type="ECO:0000256" key="5">
    <source>
        <dbReference type="ARBA" id="ARBA00022840"/>
    </source>
</evidence>
<dbReference type="PROSITE" id="PS51192">
    <property type="entry name" value="HELICASE_ATP_BIND_1"/>
    <property type="match status" value="1"/>
</dbReference>
<dbReference type="PROSITE" id="PS51195">
    <property type="entry name" value="Q_MOTIF"/>
    <property type="match status" value="1"/>
</dbReference>
<dbReference type="GO" id="GO:0043186">
    <property type="term" value="C:P granule"/>
    <property type="evidence" value="ECO:0007669"/>
    <property type="project" value="UniProtKB-ARBA"/>
</dbReference>
<keyword evidence="5" id="KW-0067">ATP-binding</keyword>
<evidence type="ECO:0000313" key="12">
    <source>
        <dbReference type="WBParaSite" id="MBELARI_LOCUS5786"/>
    </source>
</evidence>
<dbReference type="InterPro" id="IPR011545">
    <property type="entry name" value="DEAD/DEAH_box_helicase_dom"/>
</dbReference>
<keyword evidence="3" id="KW-0378">Hydrolase</keyword>
<feature type="domain" description="Helicase C-terminal" evidence="9">
    <location>
        <begin position="393"/>
        <end position="537"/>
    </location>
</feature>
<dbReference type="PANTHER" id="PTHR47958">
    <property type="entry name" value="ATP-DEPENDENT RNA HELICASE DBP3"/>
    <property type="match status" value="1"/>
</dbReference>
<dbReference type="PROSITE" id="PS51194">
    <property type="entry name" value="HELICASE_CTER"/>
    <property type="match status" value="1"/>
</dbReference>
<organism evidence="11 12">
    <name type="scientific">Mesorhabditis belari</name>
    <dbReference type="NCBI Taxonomy" id="2138241"/>
    <lineage>
        <taxon>Eukaryota</taxon>
        <taxon>Metazoa</taxon>
        <taxon>Ecdysozoa</taxon>
        <taxon>Nematoda</taxon>
        <taxon>Chromadorea</taxon>
        <taxon>Rhabditida</taxon>
        <taxon>Rhabditina</taxon>
        <taxon>Rhabditomorpha</taxon>
        <taxon>Rhabditoidea</taxon>
        <taxon>Rhabditidae</taxon>
        <taxon>Mesorhabditinae</taxon>
        <taxon>Mesorhabditis</taxon>
    </lineage>
</organism>
<dbReference type="SMART" id="SM00487">
    <property type="entry name" value="DEXDc"/>
    <property type="match status" value="1"/>
</dbReference>
<keyword evidence="11" id="KW-1185">Reference proteome</keyword>
<protein>
    <recommendedName>
        <fullName evidence="1">RNA helicase</fullName>
        <ecNumber evidence="1">3.6.4.13</ecNumber>
    </recommendedName>
</protein>
<dbReference type="WBParaSite" id="MBELARI_LOCUS5786">
    <property type="protein sequence ID" value="MBELARI_LOCUS5786"/>
    <property type="gene ID" value="MBELARI_LOCUS5786"/>
</dbReference>
<keyword evidence="4" id="KW-0347">Helicase</keyword>
<name>A0AAF3FG25_9BILA</name>
<dbReference type="GO" id="GO:0005524">
    <property type="term" value="F:ATP binding"/>
    <property type="evidence" value="ECO:0007669"/>
    <property type="project" value="UniProtKB-KW"/>
</dbReference>
<evidence type="ECO:0000256" key="6">
    <source>
        <dbReference type="PROSITE-ProRule" id="PRU00552"/>
    </source>
</evidence>
<dbReference type="SMART" id="SM00490">
    <property type="entry name" value="HELICc"/>
    <property type="match status" value="1"/>
</dbReference>
<dbReference type="Proteomes" id="UP000887575">
    <property type="component" value="Unassembled WGS sequence"/>
</dbReference>
<evidence type="ECO:0000256" key="4">
    <source>
        <dbReference type="ARBA" id="ARBA00022806"/>
    </source>
</evidence>
<feature type="domain" description="DEAD-box RNA helicase Q" evidence="10">
    <location>
        <begin position="139"/>
        <end position="167"/>
    </location>
</feature>
<feature type="domain" description="Helicase ATP-binding" evidence="8">
    <location>
        <begin position="169"/>
        <end position="350"/>
    </location>
</feature>
<evidence type="ECO:0000259" key="8">
    <source>
        <dbReference type="PROSITE" id="PS51192"/>
    </source>
</evidence>
<dbReference type="GO" id="GO:0003676">
    <property type="term" value="F:nucleic acid binding"/>
    <property type="evidence" value="ECO:0007669"/>
    <property type="project" value="InterPro"/>
</dbReference>
<dbReference type="GO" id="GO:0003724">
    <property type="term" value="F:RNA helicase activity"/>
    <property type="evidence" value="ECO:0007669"/>
    <property type="project" value="UniProtKB-EC"/>
</dbReference>
<dbReference type="Pfam" id="PF00271">
    <property type="entry name" value="Helicase_C"/>
    <property type="match status" value="1"/>
</dbReference>
<dbReference type="InterPro" id="IPR001650">
    <property type="entry name" value="Helicase_C-like"/>
</dbReference>
<evidence type="ECO:0000256" key="3">
    <source>
        <dbReference type="ARBA" id="ARBA00022801"/>
    </source>
</evidence>
<dbReference type="Pfam" id="PF00270">
    <property type="entry name" value="DEAD"/>
    <property type="match status" value="1"/>
</dbReference>
<dbReference type="Gene3D" id="3.40.50.300">
    <property type="entry name" value="P-loop containing nucleotide triphosphate hydrolases"/>
    <property type="match status" value="2"/>
</dbReference>
<feature type="region of interest" description="Disordered" evidence="7">
    <location>
        <begin position="50"/>
        <end position="72"/>
    </location>
</feature>
<proteinExistence type="predicted"/>
<keyword evidence="2" id="KW-0547">Nucleotide-binding</keyword>
<evidence type="ECO:0000259" key="9">
    <source>
        <dbReference type="PROSITE" id="PS51194"/>
    </source>
</evidence>
<evidence type="ECO:0000256" key="1">
    <source>
        <dbReference type="ARBA" id="ARBA00012552"/>
    </source>
</evidence>
<evidence type="ECO:0000256" key="7">
    <source>
        <dbReference type="SAM" id="MobiDB-lite"/>
    </source>
</evidence>
<dbReference type="CDD" id="cd18787">
    <property type="entry name" value="SF2_C_DEAD"/>
    <property type="match status" value="1"/>
</dbReference>
<feature type="compositionally biased region" description="Polar residues" evidence="7">
    <location>
        <begin position="50"/>
        <end position="66"/>
    </location>
</feature>
<dbReference type="InterPro" id="IPR014014">
    <property type="entry name" value="RNA_helicase_DEAD_Q_motif"/>
</dbReference>
<evidence type="ECO:0000259" key="10">
    <source>
        <dbReference type="PROSITE" id="PS51195"/>
    </source>
</evidence>
<dbReference type="GO" id="GO:0016787">
    <property type="term" value="F:hydrolase activity"/>
    <property type="evidence" value="ECO:0007669"/>
    <property type="project" value="UniProtKB-KW"/>
</dbReference>
<dbReference type="FunFam" id="3.40.50.300:FF:000008">
    <property type="entry name" value="ATP-dependent RNA helicase RhlB"/>
    <property type="match status" value="1"/>
</dbReference>
<accession>A0AAF3FG25</accession>